<keyword evidence="8" id="KW-0808">Transferase</keyword>
<comment type="catalytic activity">
    <reaction evidence="1">
        <text>ATP + protein L-histidine = ADP + protein N-phospho-L-histidine.</text>
        <dbReference type="EC" id="2.7.13.3"/>
    </reaction>
</comment>
<dbReference type="InterPro" id="IPR004358">
    <property type="entry name" value="Sig_transdc_His_kin-like_C"/>
</dbReference>
<dbReference type="CDD" id="cd00082">
    <property type="entry name" value="HisKA"/>
    <property type="match status" value="1"/>
</dbReference>
<dbReference type="Proteomes" id="UP001523216">
    <property type="component" value="Unassembled WGS sequence"/>
</dbReference>
<evidence type="ECO:0000256" key="20">
    <source>
        <dbReference type="ARBA" id="ARBA00023211"/>
    </source>
</evidence>
<dbReference type="InterPro" id="IPR036097">
    <property type="entry name" value="HisK_dim/P_sf"/>
</dbReference>
<evidence type="ECO:0000256" key="5">
    <source>
        <dbReference type="ARBA" id="ARBA00012438"/>
    </source>
</evidence>
<keyword evidence="28" id="KW-1185">Reference proteome</keyword>
<keyword evidence="24" id="KW-0732">Signal</keyword>
<dbReference type="CDD" id="cd06225">
    <property type="entry name" value="HAMP"/>
    <property type="match status" value="1"/>
</dbReference>
<dbReference type="GO" id="GO:0005524">
    <property type="term" value="F:ATP binding"/>
    <property type="evidence" value="ECO:0007669"/>
    <property type="project" value="UniProtKB-KW"/>
</dbReference>
<evidence type="ECO:0000256" key="22">
    <source>
        <dbReference type="ARBA" id="ARBA00041776"/>
    </source>
</evidence>
<feature type="domain" description="Histidine kinase" evidence="25">
    <location>
        <begin position="328"/>
        <end position="535"/>
    </location>
</feature>
<comment type="caution">
    <text evidence="27">The sequence shown here is derived from an EMBL/GenBank/DDBJ whole genome shotgun (WGS) entry which is preliminary data.</text>
</comment>
<feature type="domain" description="HAMP" evidence="26">
    <location>
        <begin position="268"/>
        <end position="320"/>
    </location>
</feature>
<evidence type="ECO:0000256" key="21">
    <source>
        <dbReference type="ARBA" id="ARBA00040454"/>
    </source>
</evidence>
<keyword evidence="20" id="KW-0464">Manganese</keyword>
<dbReference type="RefSeq" id="WP_251804347.1">
    <property type="nucleotide sequence ID" value="NZ_JAMQOL010000080.1"/>
</dbReference>
<feature type="signal peptide" evidence="24">
    <location>
        <begin position="1"/>
        <end position="23"/>
    </location>
</feature>
<evidence type="ECO:0000259" key="26">
    <source>
        <dbReference type="PROSITE" id="PS50885"/>
    </source>
</evidence>
<comment type="subcellular location">
    <subcellularLocation>
        <location evidence="4">Cell membrane</location>
        <topology evidence="4">Multi-pass membrane protein</topology>
    </subcellularLocation>
</comment>
<evidence type="ECO:0000256" key="4">
    <source>
        <dbReference type="ARBA" id="ARBA00004651"/>
    </source>
</evidence>
<dbReference type="Gene3D" id="3.30.565.10">
    <property type="entry name" value="Histidine kinase-like ATPase, C-terminal domain"/>
    <property type="match status" value="1"/>
</dbReference>
<keyword evidence="11" id="KW-0418">Kinase</keyword>
<dbReference type="EC" id="2.7.13.3" evidence="5"/>
<evidence type="ECO:0000256" key="7">
    <source>
        <dbReference type="ARBA" id="ARBA00022553"/>
    </source>
</evidence>
<keyword evidence="14" id="KW-0460">Magnesium</keyword>
<evidence type="ECO:0000256" key="6">
    <source>
        <dbReference type="ARBA" id="ARBA00022475"/>
    </source>
</evidence>
<dbReference type="Pfam" id="PF02518">
    <property type="entry name" value="HATPase_c"/>
    <property type="match status" value="1"/>
</dbReference>
<dbReference type="InterPro" id="IPR050980">
    <property type="entry name" value="2C_sensor_his_kinase"/>
</dbReference>
<evidence type="ECO:0000256" key="14">
    <source>
        <dbReference type="ARBA" id="ARBA00022842"/>
    </source>
</evidence>
<evidence type="ECO:0000256" key="18">
    <source>
        <dbReference type="ARBA" id="ARBA00023016"/>
    </source>
</evidence>
<keyword evidence="9 23" id="KW-0812">Transmembrane</keyword>
<reference evidence="27 28" key="1">
    <citation type="submission" date="2022-06" db="EMBL/GenBank/DDBJ databases">
        <title>Actinoplanes abujensis sp. nov., isolated from Nigerian arid soil.</title>
        <authorList>
            <person name="Ding P."/>
        </authorList>
    </citation>
    <scope>NUCLEOTIDE SEQUENCE [LARGE SCALE GENOMIC DNA]</scope>
    <source>
        <strain evidence="28">TRM88002</strain>
    </source>
</reference>
<evidence type="ECO:0000313" key="28">
    <source>
        <dbReference type="Proteomes" id="UP001523216"/>
    </source>
</evidence>
<dbReference type="PRINTS" id="PR00344">
    <property type="entry name" value="BCTRLSENSOR"/>
</dbReference>
<keyword evidence="7" id="KW-0597">Phosphoprotein</keyword>
<evidence type="ECO:0000256" key="2">
    <source>
        <dbReference type="ARBA" id="ARBA00001936"/>
    </source>
</evidence>
<dbReference type="SMART" id="SM00304">
    <property type="entry name" value="HAMP"/>
    <property type="match status" value="1"/>
</dbReference>
<protein>
    <recommendedName>
        <fullName evidence="21">Signal transduction histidine-protein kinase/phosphatase MprB</fullName>
        <ecNumber evidence="5">2.7.13.3</ecNumber>
    </recommendedName>
    <alternativeName>
        <fullName evidence="22">Mycobacterial persistence regulator B</fullName>
    </alternativeName>
</protein>
<evidence type="ECO:0000256" key="10">
    <source>
        <dbReference type="ARBA" id="ARBA00022741"/>
    </source>
</evidence>
<dbReference type="Pfam" id="PF00512">
    <property type="entry name" value="HisKA"/>
    <property type="match status" value="1"/>
</dbReference>
<dbReference type="InterPro" id="IPR036890">
    <property type="entry name" value="HATPase_C_sf"/>
</dbReference>
<evidence type="ECO:0000256" key="11">
    <source>
        <dbReference type="ARBA" id="ARBA00022777"/>
    </source>
</evidence>
<evidence type="ECO:0000256" key="12">
    <source>
        <dbReference type="ARBA" id="ARBA00022801"/>
    </source>
</evidence>
<dbReference type="SUPFAM" id="SSF47384">
    <property type="entry name" value="Homodimeric domain of signal transducing histidine kinase"/>
    <property type="match status" value="1"/>
</dbReference>
<keyword evidence="17" id="KW-0902">Two-component regulatory system</keyword>
<evidence type="ECO:0000256" key="13">
    <source>
        <dbReference type="ARBA" id="ARBA00022840"/>
    </source>
</evidence>
<keyword evidence="19" id="KW-0843">Virulence</keyword>
<keyword evidence="12" id="KW-0378">Hydrolase</keyword>
<dbReference type="PROSITE" id="PS50885">
    <property type="entry name" value="HAMP"/>
    <property type="match status" value="1"/>
</dbReference>
<dbReference type="Gene3D" id="6.10.340.10">
    <property type="match status" value="1"/>
</dbReference>
<keyword evidence="13 27" id="KW-0067">ATP-binding</keyword>
<evidence type="ECO:0000256" key="3">
    <source>
        <dbReference type="ARBA" id="ARBA00001946"/>
    </source>
</evidence>
<dbReference type="CDD" id="cd00075">
    <property type="entry name" value="HATPase"/>
    <property type="match status" value="1"/>
</dbReference>
<accession>A0ABT0YEX3</accession>
<keyword evidence="10" id="KW-0547">Nucleotide-binding</keyword>
<evidence type="ECO:0000259" key="25">
    <source>
        <dbReference type="PROSITE" id="PS50109"/>
    </source>
</evidence>
<dbReference type="PROSITE" id="PS50109">
    <property type="entry name" value="HIS_KIN"/>
    <property type="match status" value="1"/>
</dbReference>
<keyword evidence="6" id="KW-1003">Cell membrane</keyword>
<keyword evidence="15" id="KW-0904">Protein phosphatase</keyword>
<dbReference type="SUPFAM" id="SSF158472">
    <property type="entry name" value="HAMP domain-like"/>
    <property type="match status" value="1"/>
</dbReference>
<evidence type="ECO:0000256" key="8">
    <source>
        <dbReference type="ARBA" id="ARBA00022679"/>
    </source>
</evidence>
<dbReference type="Pfam" id="PF00672">
    <property type="entry name" value="HAMP"/>
    <property type="match status" value="1"/>
</dbReference>
<dbReference type="PANTHER" id="PTHR44936">
    <property type="entry name" value="SENSOR PROTEIN CREC"/>
    <property type="match status" value="1"/>
</dbReference>
<dbReference type="PANTHER" id="PTHR44936:SF9">
    <property type="entry name" value="SENSOR PROTEIN CREC"/>
    <property type="match status" value="1"/>
</dbReference>
<keyword evidence="23" id="KW-0472">Membrane</keyword>
<evidence type="ECO:0000313" key="27">
    <source>
        <dbReference type="EMBL" id="MCM4084601.1"/>
    </source>
</evidence>
<dbReference type="SMART" id="SM00387">
    <property type="entry name" value="HATPase_c"/>
    <property type="match status" value="1"/>
</dbReference>
<dbReference type="EMBL" id="JAMQOL010000080">
    <property type="protein sequence ID" value="MCM4084601.1"/>
    <property type="molecule type" value="Genomic_DNA"/>
</dbReference>
<evidence type="ECO:0000256" key="9">
    <source>
        <dbReference type="ARBA" id="ARBA00022692"/>
    </source>
</evidence>
<dbReference type="SUPFAM" id="SSF55874">
    <property type="entry name" value="ATPase domain of HSP90 chaperone/DNA topoisomerase II/histidine kinase"/>
    <property type="match status" value="1"/>
</dbReference>
<evidence type="ECO:0000256" key="1">
    <source>
        <dbReference type="ARBA" id="ARBA00000085"/>
    </source>
</evidence>
<evidence type="ECO:0000256" key="17">
    <source>
        <dbReference type="ARBA" id="ARBA00023012"/>
    </source>
</evidence>
<organism evidence="27 28">
    <name type="scientific">Paractinoplanes hotanensis</name>
    <dbReference type="NCBI Taxonomy" id="2906497"/>
    <lineage>
        <taxon>Bacteria</taxon>
        <taxon>Bacillati</taxon>
        <taxon>Actinomycetota</taxon>
        <taxon>Actinomycetes</taxon>
        <taxon>Micromonosporales</taxon>
        <taxon>Micromonosporaceae</taxon>
        <taxon>Paractinoplanes</taxon>
    </lineage>
</organism>
<name>A0ABT0YEX3_9ACTN</name>
<feature type="chain" id="PRO_5046113300" description="Signal transduction histidine-protein kinase/phosphatase MprB" evidence="24">
    <location>
        <begin position="24"/>
        <end position="535"/>
    </location>
</feature>
<sequence>MSFRVRVFLLVAFVALGATTVTAALILDQAGNQVREAVSASQETTELIRQQLLDKAVLEGTWQRVDQTVTELRDRTGQRIRLVDPWGTVLVDTDHLEGRAARPPGAFVQTVDPTPTLILRAGDPDPQATTLKAVRTYRDEVLFAACLFDLEYGVEVVIGPDGLPRHLLPRDVDRQETGCAEHPVRPEQEREDRLEIGRCGPGTSGAVPACLQAAFRRQIAYASEAPQPLTLTVGAANEPARGFDAGPILLITVIVAVLVTGGALLISRRVLSPISTLTAAVRSLGSGDRFGRVPDTARDELGELSRAFNQMADSVRAADADQRRLIADVAHELRTPLANLRGYLEAMQDEVLDPTPELFASLHDEVIHNQRIVDDLQELALAEAGALVYHKAPTDLAELLETVRTAHRADLVVEADGPLTADVDADRIRQAVSNLVGNALRATSAGGSVTLRAHADGDRAVLEVVDTGAGIAPEHLPLVFDRLWRADPARGRESGGSGLGLAIVRQIVRDHGGEVSVRSTPGEGSTFVISLPRTT</sequence>
<dbReference type="SMART" id="SM00388">
    <property type="entry name" value="HisKA"/>
    <property type="match status" value="1"/>
</dbReference>
<comment type="cofactor">
    <cofactor evidence="2">
        <name>Mn(2+)</name>
        <dbReference type="ChEBI" id="CHEBI:29035"/>
    </cofactor>
</comment>
<evidence type="ECO:0000256" key="19">
    <source>
        <dbReference type="ARBA" id="ARBA00023026"/>
    </source>
</evidence>
<dbReference type="InterPro" id="IPR003661">
    <property type="entry name" value="HisK_dim/P_dom"/>
</dbReference>
<keyword evidence="18" id="KW-0346">Stress response</keyword>
<keyword evidence="16 23" id="KW-1133">Transmembrane helix</keyword>
<dbReference type="InterPro" id="IPR005467">
    <property type="entry name" value="His_kinase_dom"/>
</dbReference>
<proteinExistence type="predicted"/>
<evidence type="ECO:0000256" key="24">
    <source>
        <dbReference type="SAM" id="SignalP"/>
    </source>
</evidence>
<dbReference type="InterPro" id="IPR003594">
    <property type="entry name" value="HATPase_dom"/>
</dbReference>
<evidence type="ECO:0000256" key="15">
    <source>
        <dbReference type="ARBA" id="ARBA00022912"/>
    </source>
</evidence>
<evidence type="ECO:0000256" key="23">
    <source>
        <dbReference type="SAM" id="Phobius"/>
    </source>
</evidence>
<evidence type="ECO:0000256" key="16">
    <source>
        <dbReference type="ARBA" id="ARBA00022989"/>
    </source>
</evidence>
<dbReference type="InterPro" id="IPR003660">
    <property type="entry name" value="HAMP_dom"/>
</dbReference>
<gene>
    <name evidence="27" type="ORF">LXN57_44435</name>
</gene>
<feature type="transmembrane region" description="Helical" evidence="23">
    <location>
        <begin position="245"/>
        <end position="266"/>
    </location>
</feature>
<comment type="cofactor">
    <cofactor evidence="3">
        <name>Mg(2+)</name>
        <dbReference type="ChEBI" id="CHEBI:18420"/>
    </cofactor>
</comment>
<dbReference type="Gene3D" id="1.10.287.130">
    <property type="match status" value="1"/>
</dbReference>